<evidence type="ECO:0000256" key="3">
    <source>
        <dbReference type="ARBA" id="ARBA00012438"/>
    </source>
</evidence>
<dbReference type="PANTHER" id="PTHR34220">
    <property type="entry name" value="SENSOR HISTIDINE KINASE YPDA"/>
    <property type="match status" value="1"/>
</dbReference>
<dbReference type="Gene3D" id="3.30.565.10">
    <property type="entry name" value="Histidine kinase-like ATPase, C-terminal domain"/>
    <property type="match status" value="1"/>
</dbReference>
<dbReference type="GO" id="GO:0005524">
    <property type="term" value="F:ATP binding"/>
    <property type="evidence" value="ECO:0007669"/>
    <property type="project" value="UniProtKB-KW"/>
</dbReference>
<dbReference type="InterPro" id="IPR050640">
    <property type="entry name" value="Bact_2-comp_sensor_kinase"/>
</dbReference>
<keyword evidence="10" id="KW-0067">ATP-binding</keyword>
<dbReference type="GO" id="GO:0005886">
    <property type="term" value="C:plasma membrane"/>
    <property type="evidence" value="ECO:0007669"/>
    <property type="project" value="UniProtKB-SubCell"/>
</dbReference>
<evidence type="ECO:0000256" key="9">
    <source>
        <dbReference type="ARBA" id="ARBA00022777"/>
    </source>
</evidence>
<protein>
    <recommendedName>
        <fullName evidence="3">histidine kinase</fullName>
        <ecNumber evidence="3">2.7.13.3</ecNumber>
    </recommendedName>
</protein>
<accession>A0A1H3UU76</accession>
<sequence length="589" mass="66886">MFFSLKNRLLLIFTGLLTVPFIILSILIPSWLTSIIREQTQERTMVMMEQFSFYFQSIADQAENLGKQTLINQTTQAWLKKEKELGAEHIETVALKRELKALLSSMIINNSQGMSVSIILEDGSGMWVNQEFVNELDWLDNMYGVDRFIAAHLDVDQPSLEMREQPVNSYILPLFDINTLVTRGVIKVNIPSHLLKDALDQVTIGENGGAFVVNGMGENLLSGKVSSVIQQAVKEIEGRSEKKGFIKTEENGEAFLLFYQSLPINEWVLINQVKESDLFGQVNQLQRHLFLASGVLFVITVIASYLLSSTIVQPLGQLAKAMKYIETGDFNGAREYMPSIKSRNNEVSYLIKVVERTVTKLKRLIDTEYEANIRRKDAEYKALLLQINPHFLNNTLEIISGLAAQGKNEEVMNISSYLGKMLSYSLNTKQTLVTLGDEANYISNYRRILKLRYEEALKMEMEMAPEVMTNPIIKFVLQPLVENAVKYSFIDDNEATIYIEMKKSNENVVITIKDKGTGMKPELVEQLKQKEHEPVSVLDSQGKSIGLRNVIERLKIYYGSHFQFEIESQLGNGTKITLSIPFTREEETG</sequence>
<keyword evidence="8" id="KW-0547">Nucleotide-binding</keyword>
<feature type="domain" description="HAMP" evidence="16">
    <location>
        <begin position="309"/>
        <end position="366"/>
    </location>
</feature>
<keyword evidence="6" id="KW-0808">Transferase</keyword>
<dbReference type="Proteomes" id="UP000198935">
    <property type="component" value="Unassembled WGS sequence"/>
</dbReference>
<dbReference type="EC" id="2.7.13.3" evidence="3"/>
<dbReference type="InterPro" id="IPR010559">
    <property type="entry name" value="Sig_transdc_His_kin_internal"/>
</dbReference>
<comment type="subcellular location">
    <subcellularLocation>
        <location evidence="2">Cell membrane</location>
        <topology evidence="2">Multi-pass membrane protein</topology>
    </subcellularLocation>
</comment>
<dbReference type="PROSITE" id="PS50885">
    <property type="entry name" value="HAMP"/>
    <property type="match status" value="1"/>
</dbReference>
<dbReference type="PROSITE" id="PS50109">
    <property type="entry name" value="HIS_KIN"/>
    <property type="match status" value="1"/>
</dbReference>
<dbReference type="EMBL" id="FNPI01000025">
    <property type="protein sequence ID" value="SDZ65349.1"/>
    <property type="molecule type" value="Genomic_DNA"/>
</dbReference>
<comment type="catalytic activity">
    <reaction evidence="1">
        <text>ATP + protein L-histidine = ADP + protein N-phospho-L-histidine.</text>
        <dbReference type="EC" id="2.7.13.3"/>
    </reaction>
</comment>
<evidence type="ECO:0000259" key="16">
    <source>
        <dbReference type="PROSITE" id="PS50885"/>
    </source>
</evidence>
<dbReference type="Gene3D" id="6.10.340.10">
    <property type="match status" value="1"/>
</dbReference>
<evidence type="ECO:0000256" key="10">
    <source>
        <dbReference type="ARBA" id="ARBA00022840"/>
    </source>
</evidence>
<evidence type="ECO:0000313" key="18">
    <source>
        <dbReference type="Proteomes" id="UP000198935"/>
    </source>
</evidence>
<evidence type="ECO:0000256" key="1">
    <source>
        <dbReference type="ARBA" id="ARBA00000085"/>
    </source>
</evidence>
<organism evidence="17 18">
    <name type="scientific">Evansella caseinilytica</name>
    <dbReference type="NCBI Taxonomy" id="1503961"/>
    <lineage>
        <taxon>Bacteria</taxon>
        <taxon>Bacillati</taxon>
        <taxon>Bacillota</taxon>
        <taxon>Bacilli</taxon>
        <taxon>Bacillales</taxon>
        <taxon>Bacillaceae</taxon>
        <taxon>Evansella</taxon>
    </lineage>
</organism>
<dbReference type="InterPro" id="IPR005467">
    <property type="entry name" value="His_kinase_dom"/>
</dbReference>
<dbReference type="Pfam" id="PF02518">
    <property type="entry name" value="HATPase_c"/>
    <property type="match status" value="1"/>
</dbReference>
<evidence type="ECO:0000256" key="14">
    <source>
        <dbReference type="SAM" id="Phobius"/>
    </source>
</evidence>
<evidence type="ECO:0000256" key="12">
    <source>
        <dbReference type="ARBA" id="ARBA00023012"/>
    </source>
</evidence>
<proteinExistence type="predicted"/>
<dbReference type="PANTHER" id="PTHR34220:SF11">
    <property type="entry name" value="SENSOR PROTEIN KINASE HPTS"/>
    <property type="match status" value="1"/>
</dbReference>
<name>A0A1H3UU76_9BACI</name>
<evidence type="ECO:0000313" key="17">
    <source>
        <dbReference type="EMBL" id="SDZ65349.1"/>
    </source>
</evidence>
<dbReference type="GO" id="GO:0000155">
    <property type="term" value="F:phosphorelay sensor kinase activity"/>
    <property type="evidence" value="ECO:0007669"/>
    <property type="project" value="InterPro"/>
</dbReference>
<dbReference type="InterPro" id="IPR004358">
    <property type="entry name" value="Sig_transdc_His_kin-like_C"/>
</dbReference>
<dbReference type="InterPro" id="IPR036890">
    <property type="entry name" value="HATPase_C_sf"/>
</dbReference>
<keyword evidence="11 14" id="KW-1133">Transmembrane helix</keyword>
<dbReference type="OrthoDB" id="9776552at2"/>
<evidence type="ECO:0000256" key="2">
    <source>
        <dbReference type="ARBA" id="ARBA00004651"/>
    </source>
</evidence>
<keyword evidence="4" id="KW-1003">Cell membrane</keyword>
<evidence type="ECO:0000256" key="6">
    <source>
        <dbReference type="ARBA" id="ARBA00022679"/>
    </source>
</evidence>
<keyword evidence="5" id="KW-0597">Phosphoprotein</keyword>
<evidence type="ECO:0000256" key="7">
    <source>
        <dbReference type="ARBA" id="ARBA00022692"/>
    </source>
</evidence>
<reference evidence="18" key="1">
    <citation type="submission" date="2016-10" db="EMBL/GenBank/DDBJ databases">
        <authorList>
            <person name="Varghese N."/>
            <person name="Submissions S."/>
        </authorList>
    </citation>
    <scope>NUCLEOTIDE SEQUENCE [LARGE SCALE GENOMIC DNA]</scope>
    <source>
        <strain evidence="18">SP</strain>
    </source>
</reference>
<feature type="domain" description="Histidine kinase" evidence="15">
    <location>
        <begin position="476"/>
        <end position="584"/>
    </location>
</feature>
<feature type="transmembrane region" description="Helical" evidence="14">
    <location>
        <begin position="289"/>
        <end position="312"/>
    </location>
</feature>
<keyword evidence="12" id="KW-0902">Two-component regulatory system</keyword>
<evidence type="ECO:0000259" key="15">
    <source>
        <dbReference type="PROSITE" id="PS50109"/>
    </source>
</evidence>
<keyword evidence="13 14" id="KW-0472">Membrane</keyword>
<evidence type="ECO:0000256" key="5">
    <source>
        <dbReference type="ARBA" id="ARBA00022553"/>
    </source>
</evidence>
<keyword evidence="9 17" id="KW-0418">Kinase</keyword>
<gene>
    <name evidence="17" type="ORF">SAMN05421736_12552</name>
</gene>
<keyword evidence="18" id="KW-1185">Reference proteome</keyword>
<evidence type="ECO:0000256" key="8">
    <source>
        <dbReference type="ARBA" id="ARBA00022741"/>
    </source>
</evidence>
<dbReference type="STRING" id="1503961.SAMN05421736_12552"/>
<dbReference type="Gene3D" id="3.30.450.20">
    <property type="entry name" value="PAS domain"/>
    <property type="match status" value="1"/>
</dbReference>
<evidence type="ECO:0000256" key="11">
    <source>
        <dbReference type="ARBA" id="ARBA00022989"/>
    </source>
</evidence>
<dbReference type="AlphaFoldDB" id="A0A1H3UU76"/>
<dbReference type="InterPro" id="IPR003660">
    <property type="entry name" value="HAMP_dom"/>
</dbReference>
<dbReference type="PRINTS" id="PR00344">
    <property type="entry name" value="BCTRLSENSOR"/>
</dbReference>
<keyword evidence="7 14" id="KW-0812">Transmembrane</keyword>
<evidence type="ECO:0000256" key="4">
    <source>
        <dbReference type="ARBA" id="ARBA00022475"/>
    </source>
</evidence>
<feature type="transmembrane region" description="Helical" evidence="14">
    <location>
        <begin position="9"/>
        <end position="32"/>
    </location>
</feature>
<dbReference type="SUPFAM" id="SSF55874">
    <property type="entry name" value="ATPase domain of HSP90 chaperone/DNA topoisomerase II/histidine kinase"/>
    <property type="match status" value="1"/>
</dbReference>
<dbReference type="Pfam" id="PF06580">
    <property type="entry name" value="His_kinase"/>
    <property type="match status" value="1"/>
</dbReference>
<evidence type="ECO:0000256" key="13">
    <source>
        <dbReference type="ARBA" id="ARBA00023136"/>
    </source>
</evidence>
<dbReference type="InterPro" id="IPR003594">
    <property type="entry name" value="HATPase_dom"/>
</dbReference>